<accession>A0A1W1H4T7</accession>
<dbReference type="AlphaFoldDB" id="A0A1W1H4T7"/>
<reference evidence="1 2" key="1">
    <citation type="submission" date="2017-03" db="EMBL/GenBank/DDBJ databases">
        <authorList>
            <person name="Afonso C.L."/>
            <person name="Miller P.J."/>
            <person name="Scott M.A."/>
            <person name="Spackman E."/>
            <person name="Goraichik I."/>
            <person name="Dimitrov K.M."/>
            <person name="Suarez D.L."/>
            <person name="Swayne D.E."/>
        </authorList>
    </citation>
    <scope>NUCLEOTIDE SEQUENCE [LARGE SCALE GENOMIC DNA]</scope>
    <source>
        <strain evidence="1">PRJEB14757</strain>
    </source>
</reference>
<sequence length="54" mass="6058">MADDQPPPTMEIVSISTVKIILLINWRLSFHDKYDFIFAGGKMEIPILYSASSG</sequence>
<organism evidence="1 2">
    <name type="scientific">Desulfamplus magnetovallimortis</name>
    <dbReference type="NCBI Taxonomy" id="1246637"/>
    <lineage>
        <taxon>Bacteria</taxon>
        <taxon>Pseudomonadati</taxon>
        <taxon>Thermodesulfobacteriota</taxon>
        <taxon>Desulfobacteria</taxon>
        <taxon>Desulfobacterales</taxon>
        <taxon>Desulfobacteraceae</taxon>
        <taxon>Desulfamplus</taxon>
    </lineage>
</organism>
<evidence type="ECO:0000313" key="1">
    <source>
        <dbReference type="EMBL" id="SLM27466.1"/>
    </source>
</evidence>
<gene>
    <name evidence="1" type="ORF">MTBBW1_1010014</name>
</gene>
<keyword evidence="2" id="KW-1185">Reference proteome</keyword>
<dbReference type="EMBL" id="FWEV01000004">
    <property type="protein sequence ID" value="SLM27466.1"/>
    <property type="molecule type" value="Genomic_DNA"/>
</dbReference>
<name>A0A1W1H4T7_9BACT</name>
<dbReference type="Proteomes" id="UP000191931">
    <property type="component" value="Unassembled WGS sequence"/>
</dbReference>
<protein>
    <submittedName>
        <fullName evidence="1">Uncharacterized protein</fullName>
    </submittedName>
</protein>
<evidence type="ECO:0000313" key="2">
    <source>
        <dbReference type="Proteomes" id="UP000191931"/>
    </source>
</evidence>
<proteinExistence type="predicted"/>